<dbReference type="PANTHER" id="PTHR11092">
    <property type="entry name" value="SUGAR NUCLEOTIDE EPIMERASE RELATED"/>
    <property type="match status" value="1"/>
</dbReference>
<evidence type="ECO:0000256" key="1">
    <source>
        <dbReference type="ARBA" id="ARBA00009353"/>
    </source>
</evidence>
<reference evidence="4 5" key="1">
    <citation type="submission" date="2016-09" db="EMBL/GenBank/DDBJ databases">
        <authorList>
            <person name="Capua I."/>
            <person name="De Benedictis P."/>
            <person name="Joannis T."/>
            <person name="Lombin L.H."/>
            <person name="Cattoli G."/>
        </authorList>
    </citation>
    <scope>NUCLEOTIDE SEQUENCE [LARGE SCALE GENOMIC DNA]</scope>
    <source>
        <strain evidence="4 5">ISLP-3</strain>
    </source>
</reference>
<dbReference type="AlphaFoldDB" id="A0A1G6R8Z2"/>
<organism evidence="4 5">
    <name type="scientific">Sanguibacter gelidistatuariae</name>
    <dbReference type="NCBI Taxonomy" id="1814289"/>
    <lineage>
        <taxon>Bacteria</taxon>
        <taxon>Bacillati</taxon>
        <taxon>Actinomycetota</taxon>
        <taxon>Actinomycetes</taxon>
        <taxon>Micrococcales</taxon>
        <taxon>Sanguibacteraceae</taxon>
        <taxon>Sanguibacter</taxon>
    </lineage>
</organism>
<dbReference type="PANTHER" id="PTHR11092:SF0">
    <property type="entry name" value="EPIMERASE FAMILY PROTEIN SDR39U1"/>
    <property type="match status" value="1"/>
</dbReference>
<dbReference type="RefSeq" id="WP_093183861.1">
    <property type="nucleotide sequence ID" value="NZ_FMYH01000005.1"/>
</dbReference>
<evidence type="ECO:0000313" key="5">
    <source>
        <dbReference type="Proteomes" id="UP000199039"/>
    </source>
</evidence>
<dbReference type="SUPFAM" id="SSF51735">
    <property type="entry name" value="NAD(P)-binding Rossmann-fold domains"/>
    <property type="match status" value="1"/>
</dbReference>
<evidence type="ECO:0008006" key="6">
    <source>
        <dbReference type="Google" id="ProtNLM"/>
    </source>
</evidence>
<proteinExistence type="inferred from homology"/>
<feature type="domain" description="DUF1731" evidence="3">
    <location>
        <begin position="269"/>
        <end position="314"/>
    </location>
</feature>
<dbReference type="Gene3D" id="3.40.50.720">
    <property type="entry name" value="NAD(P)-binding Rossmann-like Domain"/>
    <property type="match status" value="1"/>
</dbReference>
<gene>
    <name evidence="4" type="ORF">SAMN05216410_2623</name>
</gene>
<dbReference type="NCBIfam" id="TIGR01777">
    <property type="entry name" value="yfcH"/>
    <property type="match status" value="1"/>
</dbReference>
<protein>
    <recommendedName>
        <fullName evidence="6">TIGR01777 family protein</fullName>
    </recommendedName>
</protein>
<evidence type="ECO:0000259" key="3">
    <source>
        <dbReference type="Pfam" id="PF08338"/>
    </source>
</evidence>
<dbReference type="InterPro" id="IPR001509">
    <property type="entry name" value="Epimerase_deHydtase"/>
</dbReference>
<name>A0A1G6R8Z2_9MICO</name>
<dbReference type="EMBL" id="FMYH01000005">
    <property type="protein sequence ID" value="SDD00754.1"/>
    <property type="molecule type" value="Genomic_DNA"/>
</dbReference>
<dbReference type="Proteomes" id="UP000199039">
    <property type="component" value="Unassembled WGS sequence"/>
</dbReference>
<dbReference type="InterPro" id="IPR036291">
    <property type="entry name" value="NAD(P)-bd_dom_sf"/>
</dbReference>
<keyword evidence="5" id="KW-1185">Reference proteome</keyword>
<evidence type="ECO:0000259" key="2">
    <source>
        <dbReference type="Pfam" id="PF01370"/>
    </source>
</evidence>
<dbReference type="InterPro" id="IPR010099">
    <property type="entry name" value="SDR39U1"/>
</dbReference>
<dbReference type="STRING" id="1814289.SAMN05216410_2623"/>
<dbReference type="Pfam" id="PF08338">
    <property type="entry name" value="DUF1731"/>
    <property type="match status" value="1"/>
</dbReference>
<evidence type="ECO:0000313" key="4">
    <source>
        <dbReference type="EMBL" id="SDD00754.1"/>
    </source>
</evidence>
<dbReference type="Pfam" id="PF01370">
    <property type="entry name" value="Epimerase"/>
    <property type="match status" value="1"/>
</dbReference>
<dbReference type="InterPro" id="IPR013549">
    <property type="entry name" value="DUF1731"/>
</dbReference>
<feature type="domain" description="NAD-dependent epimerase/dehydratase" evidence="2">
    <location>
        <begin position="13"/>
        <end position="238"/>
    </location>
</feature>
<accession>A0A1G6R8Z2</accession>
<dbReference type="OrthoDB" id="9801773at2"/>
<sequence length="317" mass="32991">MANRDSTATPRTVVVAGGSGLVGSALVPALRAQGFIVRRLVRRPSRADDEITWDPAAGALPVGALDGVAAVINLAGAGAGDHRWTRSYRELILSSRVSTTSLLAQRLAEAKTPDADDPSPGASPACPVLIQASATGFYGDRGDEVLTEASAPGRGFLADVVREWEAAAEPARQAGVRVVTIRSGIVLAHGGGALGKLLPLLRLGVAGPLGSGRQFWSWITLPDEVRAILHLLDADVRGPVNLTTPAPVRNRDLTHALGAAFHRPTVLPVPGFALKLVIGGFSAEILGSQRVHPDILEASGFSYEHPTIHAAATWLAG</sequence>
<comment type="similarity">
    <text evidence="1">Belongs to the NAD(P)-dependent epimerase/dehydratase family. SDR39U1 subfamily.</text>
</comment>